<comment type="subcellular location">
    <subcellularLocation>
        <location evidence="1">Nucleus</location>
    </subcellularLocation>
</comment>
<evidence type="ECO:0000256" key="9">
    <source>
        <dbReference type="ARBA" id="ARBA00039242"/>
    </source>
</evidence>
<comment type="caution">
    <text evidence="13">The sequence shown here is derived from an EMBL/GenBank/DDBJ whole genome shotgun (WGS) entry which is preliminary data.</text>
</comment>
<reference evidence="13" key="1">
    <citation type="submission" date="2019-03" db="EMBL/GenBank/DDBJ databases">
        <title>Improved annotation for the trematode Fasciola hepatica.</title>
        <authorList>
            <person name="Choi Y.-J."/>
            <person name="Martin J."/>
            <person name="Mitreva M."/>
        </authorList>
    </citation>
    <scope>NUCLEOTIDE SEQUENCE [LARGE SCALE GENOMIC DNA]</scope>
</reference>
<comment type="catalytic activity">
    <reaction evidence="11">
        <text>a uridine in tRNA + S-adenosyl-L-methionine = a 3-[(3S)-3-amino-3-carboxypropyl]uridine in tRNA + S-methyl-5'-thioadenosine + H(+)</text>
        <dbReference type="Rhea" id="RHEA:62432"/>
        <dbReference type="Rhea" id="RHEA-COMP:13339"/>
        <dbReference type="Rhea" id="RHEA-COMP:16092"/>
        <dbReference type="ChEBI" id="CHEBI:15378"/>
        <dbReference type="ChEBI" id="CHEBI:17509"/>
        <dbReference type="ChEBI" id="CHEBI:59789"/>
        <dbReference type="ChEBI" id="CHEBI:65315"/>
        <dbReference type="ChEBI" id="CHEBI:82930"/>
        <dbReference type="EC" id="2.5.1.25"/>
    </reaction>
</comment>
<dbReference type="AlphaFoldDB" id="A0A4E0RSP4"/>
<evidence type="ECO:0000256" key="8">
    <source>
        <dbReference type="ARBA" id="ARBA00038290"/>
    </source>
</evidence>
<dbReference type="GO" id="GO:0005634">
    <property type="term" value="C:nucleus"/>
    <property type="evidence" value="ECO:0007669"/>
    <property type="project" value="UniProtKB-SubCell"/>
</dbReference>
<keyword evidence="4" id="KW-0949">S-adenosyl-L-methionine</keyword>
<comment type="function">
    <text evidence="7">Catalyzes the formation of 3-(3-amino-3-carboxypropyl)uridine (acp3U) at position 20 in the D-loop of several cytoplasmic tRNAs (acp3U(20)).</text>
</comment>
<dbReference type="SMART" id="SM01144">
    <property type="entry name" value="DTW"/>
    <property type="match status" value="1"/>
</dbReference>
<protein>
    <recommendedName>
        <fullName evidence="9">tRNA-uridine aminocarboxypropyltransferase 1</fullName>
        <ecNumber evidence="2">2.5.1.25</ecNumber>
    </recommendedName>
    <alternativeName>
        <fullName evidence="10">DTW domain-containing protein 1</fullName>
    </alternativeName>
</protein>
<evidence type="ECO:0000256" key="5">
    <source>
        <dbReference type="ARBA" id="ARBA00022694"/>
    </source>
</evidence>
<dbReference type="EC" id="2.5.1.25" evidence="2"/>
<evidence type="ECO:0000256" key="10">
    <source>
        <dbReference type="ARBA" id="ARBA00042508"/>
    </source>
</evidence>
<keyword evidence="5" id="KW-0819">tRNA processing</keyword>
<name>A0A4E0RSP4_FASHE</name>
<keyword evidence="6" id="KW-0539">Nucleus</keyword>
<sequence length="250" mass="29250">MENPFSSLKIDDSSFLHDQERQYCQCCGKSRMYLCYTCNVPVHDSLKTPKLKLPCQFDIIKHPREYMGKSTSPQAVILAPEECTLHTYPKIPLYDSNKTLLLYPGQEAKPLSFFFIDKAKNIDPDNNDSSFNRVVVIDATWRQAQSILKHKALNELQMVKLSEHRTNYWRFHKDNPSTCLSTIEAIYYFCVEHFQLTHDPLNTPYDGRYDNLLFYFAFFHQKMRELVQTKGKSFQAFMARESLSDVSITK</sequence>
<comment type="similarity">
    <text evidence="8">Belongs to the TDD superfamily. DTWD1 family.</text>
</comment>
<keyword evidence="14" id="KW-1185">Reference proteome</keyword>
<organism evidence="13 14">
    <name type="scientific">Fasciola hepatica</name>
    <name type="common">Liver fluke</name>
    <dbReference type="NCBI Taxonomy" id="6192"/>
    <lineage>
        <taxon>Eukaryota</taxon>
        <taxon>Metazoa</taxon>
        <taxon>Spiralia</taxon>
        <taxon>Lophotrochozoa</taxon>
        <taxon>Platyhelminthes</taxon>
        <taxon>Trematoda</taxon>
        <taxon>Digenea</taxon>
        <taxon>Plagiorchiida</taxon>
        <taxon>Echinostomata</taxon>
        <taxon>Echinostomatoidea</taxon>
        <taxon>Fasciolidae</taxon>
        <taxon>Fasciola</taxon>
    </lineage>
</organism>
<evidence type="ECO:0000256" key="6">
    <source>
        <dbReference type="ARBA" id="ARBA00023242"/>
    </source>
</evidence>
<dbReference type="InterPro" id="IPR051521">
    <property type="entry name" value="tRNA_Mod/Golgi_Maint"/>
</dbReference>
<evidence type="ECO:0000313" key="13">
    <source>
        <dbReference type="EMBL" id="THD24128.1"/>
    </source>
</evidence>
<dbReference type="PANTHER" id="PTHR15627:SF8">
    <property type="entry name" value="TRNA-URIDINE AMINOCARBOXYPROPYLTRANSFERASE 1"/>
    <property type="match status" value="1"/>
</dbReference>
<dbReference type="Pfam" id="PF03942">
    <property type="entry name" value="DTW"/>
    <property type="match status" value="1"/>
</dbReference>
<evidence type="ECO:0000256" key="11">
    <source>
        <dbReference type="ARBA" id="ARBA00048718"/>
    </source>
</evidence>
<gene>
    <name evidence="13" type="ORF">D915_005011</name>
</gene>
<feature type="domain" description="DTW" evidence="12">
    <location>
        <begin position="31"/>
        <end position="228"/>
    </location>
</feature>
<evidence type="ECO:0000256" key="2">
    <source>
        <dbReference type="ARBA" id="ARBA00012386"/>
    </source>
</evidence>
<proteinExistence type="inferred from homology"/>
<evidence type="ECO:0000259" key="12">
    <source>
        <dbReference type="SMART" id="SM01144"/>
    </source>
</evidence>
<evidence type="ECO:0000313" key="14">
    <source>
        <dbReference type="Proteomes" id="UP000230066"/>
    </source>
</evidence>
<evidence type="ECO:0000256" key="3">
    <source>
        <dbReference type="ARBA" id="ARBA00022679"/>
    </source>
</evidence>
<dbReference type="GO" id="GO:0006400">
    <property type="term" value="P:tRNA modification"/>
    <property type="evidence" value="ECO:0007669"/>
    <property type="project" value="TreeGrafter"/>
</dbReference>
<accession>A0A4E0RSP4</accession>
<dbReference type="Proteomes" id="UP000230066">
    <property type="component" value="Unassembled WGS sequence"/>
</dbReference>
<evidence type="ECO:0000256" key="4">
    <source>
        <dbReference type="ARBA" id="ARBA00022691"/>
    </source>
</evidence>
<dbReference type="PANTHER" id="PTHR15627">
    <property type="entry name" value="NATURAL KILLER CELL-SPECIFIC ANTIGEN KLIP1"/>
    <property type="match status" value="1"/>
</dbReference>
<dbReference type="EMBL" id="JXXN02001765">
    <property type="protein sequence ID" value="THD24128.1"/>
    <property type="molecule type" value="Genomic_DNA"/>
</dbReference>
<evidence type="ECO:0000256" key="1">
    <source>
        <dbReference type="ARBA" id="ARBA00004123"/>
    </source>
</evidence>
<dbReference type="InterPro" id="IPR005636">
    <property type="entry name" value="DTW"/>
</dbReference>
<evidence type="ECO:0000256" key="7">
    <source>
        <dbReference type="ARBA" id="ARBA00037050"/>
    </source>
</evidence>
<dbReference type="GO" id="GO:0016432">
    <property type="term" value="F:tRNA-uridine aminocarboxypropyltransferase activity"/>
    <property type="evidence" value="ECO:0007669"/>
    <property type="project" value="UniProtKB-EC"/>
</dbReference>
<keyword evidence="3" id="KW-0808">Transferase</keyword>